<accession>A0A1F5H846</accession>
<evidence type="ECO:0000256" key="1">
    <source>
        <dbReference type="SAM" id="Phobius"/>
    </source>
</evidence>
<dbReference type="Pfam" id="PF18926">
    <property type="entry name" value="DUF5676"/>
    <property type="match status" value="1"/>
</dbReference>
<comment type="caution">
    <text evidence="2">The sequence shown here is derived from an EMBL/GenBank/DDBJ whole genome shotgun (WGS) entry which is preliminary data.</text>
</comment>
<name>A0A1F5H846_9BACT</name>
<evidence type="ECO:0008006" key="4">
    <source>
        <dbReference type="Google" id="ProtNLM"/>
    </source>
</evidence>
<proteinExistence type="predicted"/>
<dbReference type="Proteomes" id="UP000177039">
    <property type="component" value="Unassembled WGS sequence"/>
</dbReference>
<keyword evidence="1" id="KW-0472">Membrane</keyword>
<evidence type="ECO:0000313" key="3">
    <source>
        <dbReference type="Proteomes" id="UP000177039"/>
    </source>
</evidence>
<reference evidence="2 3" key="1">
    <citation type="journal article" date="2016" name="Nat. Commun.">
        <title>Thousands of microbial genomes shed light on interconnected biogeochemical processes in an aquifer system.</title>
        <authorList>
            <person name="Anantharaman K."/>
            <person name="Brown C.T."/>
            <person name="Hug L.A."/>
            <person name="Sharon I."/>
            <person name="Castelle C.J."/>
            <person name="Probst A.J."/>
            <person name="Thomas B.C."/>
            <person name="Singh A."/>
            <person name="Wilkins M.J."/>
            <person name="Karaoz U."/>
            <person name="Brodie E.L."/>
            <person name="Williams K.H."/>
            <person name="Hubbard S.S."/>
            <person name="Banfield J.F."/>
        </authorList>
    </citation>
    <scope>NUCLEOTIDE SEQUENCE [LARGE SCALE GENOMIC DNA]</scope>
</reference>
<feature type="transmembrane region" description="Helical" evidence="1">
    <location>
        <begin position="81"/>
        <end position="104"/>
    </location>
</feature>
<dbReference type="EMBL" id="MFBT01000004">
    <property type="protein sequence ID" value="OGE00215.1"/>
    <property type="molecule type" value="Genomic_DNA"/>
</dbReference>
<gene>
    <name evidence="2" type="ORF">A3B54_02535</name>
</gene>
<dbReference type="AlphaFoldDB" id="A0A1F5H846"/>
<sequence>MNQLSSRKSGTGWRTSLTCYTDVDMLKPQALANSFAGTTIILYIVLFILKIIAFPFFQLIINSQFFGINIADEVPTMNLANFLGVLIAVGIIAWLVGYLIATIYNRLIT</sequence>
<keyword evidence="1" id="KW-0812">Transmembrane</keyword>
<evidence type="ECO:0000313" key="2">
    <source>
        <dbReference type="EMBL" id="OGE00215.1"/>
    </source>
</evidence>
<protein>
    <recommendedName>
        <fullName evidence="4">DUF3566 domain-containing protein</fullName>
    </recommendedName>
</protein>
<keyword evidence="1" id="KW-1133">Transmembrane helix</keyword>
<feature type="transmembrane region" description="Helical" evidence="1">
    <location>
        <begin position="35"/>
        <end position="61"/>
    </location>
</feature>
<dbReference type="InterPro" id="IPR044020">
    <property type="entry name" value="DUF5676"/>
</dbReference>
<organism evidence="2 3">
    <name type="scientific">Candidatus Curtissbacteria bacterium RIFCSPLOWO2_01_FULL_42_50</name>
    <dbReference type="NCBI Taxonomy" id="1797730"/>
    <lineage>
        <taxon>Bacteria</taxon>
        <taxon>Candidatus Curtissiibacteriota</taxon>
    </lineage>
</organism>